<proteinExistence type="predicted"/>
<name>K1RXQ3_9ZZZZ</name>
<dbReference type="GO" id="GO:0005737">
    <property type="term" value="C:cytoplasm"/>
    <property type="evidence" value="ECO:0007669"/>
    <property type="project" value="InterPro"/>
</dbReference>
<dbReference type="SUPFAM" id="SSF53743">
    <property type="entry name" value="FucI/AraA N-terminal and middle domains"/>
    <property type="match status" value="1"/>
</dbReference>
<dbReference type="GO" id="GO:0005996">
    <property type="term" value="P:monosaccharide metabolic process"/>
    <property type="evidence" value="ECO:0007669"/>
    <property type="project" value="InterPro"/>
</dbReference>
<reference evidence="3" key="1">
    <citation type="journal article" date="2013" name="Environ. Microbiol.">
        <title>Microbiota from the distal guts of lean and obese adolescents exhibit partial functional redundancy besides clear differences in community structure.</title>
        <authorList>
            <person name="Ferrer M."/>
            <person name="Ruiz A."/>
            <person name="Lanza F."/>
            <person name="Haange S.B."/>
            <person name="Oberbach A."/>
            <person name="Till H."/>
            <person name="Bargiela R."/>
            <person name="Campoy C."/>
            <person name="Segura M.T."/>
            <person name="Richter M."/>
            <person name="von Bergen M."/>
            <person name="Seifert J."/>
            <person name="Suarez A."/>
        </authorList>
    </citation>
    <scope>NUCLEOTIDE SEQUENCE</scope>
</reference>
<evidence type="ECO:0000313" key="3">
    <source>
        <dbReference type="EMBL" id="EKC53322.1"/>
    </source>
</evidence>
<comment type="caution">
    <text evidence="3">The sequence shown here is derived from an EMBL/GenBank/DDBJ whole genome shotgun (WGS) entry which is preliminary data.</text>
</comment>
<evidence type="ECO:0000256" key="2">
    <source>
        <dbReference type="ARBA" id="ARBA00023277"/>
    </source>
</evidence>
<evidence type="ECO:0000256" key="1">
    <source>
        <dbReference type="ARBA" id="ARBA00023235"/>
    </source>
</evidence>
<gene>
    <name evidence="3" type="ORF">OBE_12651</name>
</gene>
<keyword evidence="1 3" id="KW-0413">Isomerase</keyword>
<dbReference type="InterPro" id="IPR009015">
    <property type="entry name" value="Fucose_isomerase_N/cen_sf"/>
</dbReference>
<protein>
    <submittedName>
        <fullName evidence="3">L-fucose isomerase related protein</fullName>
    </submittedName>
</protein>
<organism evidence="3">
    <name type="scientific">human gut metagenome</name>
    <dbReference type="NCBI Taxonomy" id="408170"/>
    <lineage>
        <taxon>unclassified sequences</taxon>
        <taxon>metagenomes</taxon>
        <taxon>organismal metagenomes</taxon>
    </lineage>
</organism>
<accession>K1RXQ3</accession>
<keyword evidence="2" id="KW-0119">Carbohydrate metabolism</keyword>
<dbReference type="AlphaFoldDB" id="K1RXQ3"/>
<dbReference type="GO" id="GO:0016861">
    <property type="term" value="F:intramolecular oxidoreductase activity, interconverting aldoses and ketoses"/>
    <property type="evidence" value="ECO:0007669"/>
    <property type="project" value="InterPro"/>
</dbReference>
<sequence length="81" mass="8791">MKNIPDVKLGIAAVSRDCFPMSLSASRCEAVVKACKEIGVDVFKCPTTIESETHMMQALEELKGAGCNALVVFLFRLVESL</sequence>
<dbReference type="EMBL" id="AJWZ01008721">
    <property type="protein sequence ID" value="EKC53322.1"/>
    <property type="molecule type" value="Genomic_DNA"/>
</dbReference>